<protein>
    <submittedName>
        <fullName evidence="1">Uncharacterized protein</fullName>
    </submittedName>
</protein>
<reference evidence="1 2" key="1">
    <citation type="journal article" date="2013" name="Genome Biol. Evol.">
        <title>Genomes of Stigonematalean cyanobacteria (subsection V) and the evolution of oxygenic photosynthesis from prokaryotes to plastids.</title>
        <authorList>
            <person name="Dagan T."/>
            <person name="Roettger M."/>
            <person name="Stucken K."/>
            <person name="Landan G."/>
            <person name="Koch R."/>
            <person name="Major P."/>
            <person name="Gould S.B."/>
            <person name="Goremykin V.V."/>
            <person name="Rippka R."/>
            <person name="Tandeau de Marsac N."/>
            <person name="Gugger M."/>
            <person name="Lockhart P.J."/>
            <person name="Allen J.F."/>
            <person name="Brune I."/>
            <person name="Maus I."/>
            <person name="Puhler A."/>
            <person name="Martin W.F."/>
        </authorList>
    </citation>
    <scope>NUCLEOTIDE SEQUENCE [LARGE SCALE GENOMIC DNA]</scope>
    <source>
        <strain evidence="1 2">PCC 7110</strain>
    </source>
</reference>
<dbReference type="SUPFAM" id="SSF55909">
    <property type="entry name" value="Pentein"/>
    <property type="match status" value="1"/>
</dbReference>
<gene>
    <name evidence="1" type="ORF">WA1_39680</name>
</gene>
<evidence type="ECO:0000313" key="2">
    <source>
        <dbReference type="Proteomes" id="UP000076925"/>
    </source>
</evidence>
<keyword evidence="2" id="KW-1185">Reference proteome</keyword>
<name>A0A139WYZ1_9CYAN</name>
<dbReference type="AlphaFoldDB" id="A0A139WYZ1"/>
<comment type="caution">
    <text evidence="1">The sequence shown here is derived from an EMBL/GenBank/DDBJ whole genome shotgun (WGS) entry which is preliminary data.</text>
</comment>
<dbReference type="Gene3D" id="3.75.10.10">
    <property type="entry name" value="L-arginine/glycine Amidinotransferase, Chain A"/>
    <property type="match status" value="1"/>
</dbReference>
<dbReference type="RefSeq" id="WP_017746143.1">
    <property type="nucleotide sequence ID" value="NZ_KQ976354.1"/>
</dbReference>
<accession>A0A139WYZ1</accession>
<proteinExistence type="predicted"/>
<dbReference type="Proteomes" id="UP000076925">
    <property type="component" value="Unassembled WGS sequence"/>
</dbReference>
<organism evidence="1 2">
    <name type="scientific">Scytonema hofmannii PCC 7110</name>
    <dbReference type="NCBI Taxonomy" id="128403"/>
    <lineage>
        <taxon>Bacteria</taxon>
        <taxon>Bacillati</taxon>
        <taxon>Cyanobacteriota</taxon>
        <taxon>Cyanophyceae</taxon>
        <taxon>Nostocales</taxon>
        <taxon>Scytonemataceae</taxon>
        <taxon>Scytonema</taxon>
    </lineage>
</organism>
<sequence length="287" mass="32175">MTTNNPIRKNPLPLPTTLARRNKSDVDLGAIARSVSVQTTLLAKIARPGPREPKIVSTAHGPLKHILFCYPAYATGEFSYKQVYEDLFRKLPKTTQFTILTHPSVTNDLLAALDSTDAEEIYTGTGEKQPIFHIDMFISLAGRSPSGKYRLLVGSPTYADQILLGQEPVDHALGEIFDDIANTLQDVGFEVIRNPMPLTYVDIPEIKVRTWYFATANNCLIEIDPNSGNSVWLPTYGHGDWADLAPIDAENKRIWEELGFKVYELTDFHPFAQNLGSVHCIKKYLER</sequence>
<dbReference type="EMBL" id="ANNX02000046">
    <property type="protein sequence ID" value="KYC37592.1"/>
    <property type="molecule type" value="Genomic_DNA"/>
</dbReference>
<evidence type="ECO:0000313" key="1">
    <source>
        <dbReference type="EMBL" id="KYC37592.1"/>
    </source>
</evidence>
<dbReference type="OrthoDB" id="3650527at2"/>